<dbReference type="OrthoDB" id="2369837at2759"/>
<dbReference type="EMBL" id="JEMT01029599">
    <property type="protein sequence ID" value="EXX51760.1"/>
    <property type="molecule type" value="Genomic_DNA"/>
</dbReference>
<gene>
    <name evidence="3" type="ORF">RirG_258860</name>
</gene>
<keyword evidence="2" id="KW-0812">Transmembrane</keyword>
<dbReference type="HOGENOM" id="CLU_422200_0_0_1"/>
<feature type="transmembrane region" description="Helical" evidence="2">
    <location>
        <begin position="132"/>
        <end position="157"/>
    </location>
</feature>
<evidence type="ECO:0000313" key="4">
    <source>
        <dbReference type="Proteomes" id="UP000022910"/>
    </source>
</evidence>
<protein>
    <submittedName>
        <fullName evidence="3">Uncharacterized protein</fullName>
    </submittedName>
</protein>
<evidence type="ECO:0000256" key="2">
    <source>
        <dbReference type="SAM" id="Phobius"/>
    </source>
</evidence>
<feature type="transmembrane region" description="Helical" evidence="2">
    <location>
        <begin position="228"/>
        <end position="251"/>
    </location>
</feature>
<evidence type="ECO:0000313" key="3">
    <source>
        <dbReference type="EMBL" id="EXX51760.1"/>
    </source>
</evidence>
<feature type="transmembrane region" description="Helical" evidence="2">
    <location>
        <begin position="61"/>
        <end position="87"/>
    </location>
</feature>
<name>A0A015ID08_RHIIW</name>
<accession>A0A015ID08</accession>
<keyword evidence="2" id="KW-1133">Transmembrane helix</keyword>
<organism evidence="3 4">
    <name type="scientific">Rhizophagus irregularis (strain DAOM 197198w)</name>
    <name type="common">Glomus intraradices</name>
    <dbReference type="NCBI Taxonomy" id="1432141"/>
    <lineage>
        <taxon>Eukaryota</taxon>
        <taxon>Fungi</taxon>
        <taxon>Fungi incertae sedis</taxon>
        <taxon>Mucoromycota</taxon>
        <taxon>Glomeromycotina</taxon>
        <taxon>Glomeromycetes</taxon>
        <taxon>Glomerales</taxon>
        <taxon>Glomeraceae</taxon>
        <taxon>Rhizophagus</taxon>
    </lineage>
</organism>
<sequence length="649" mass="75057">MGSNNNLTAVPIYSIPENAAILMSEFRGLQIYASCAIAIYFYELIVCSLSKDIKWYKTKLWSVPEIVCFFLEKFTTIIYCVITLMFLHYTSHTQLSCTILILLQQGFFAVCTTFHCFILLIRFRIFYPKRPYLAISLFLLAILTVIFQMMNVLGIGAVDVNNKLDGNCYLMSALEGNNKIKLFSGFFSIGFIMLMIYCWIIWIFVGYSLHSTKNLHYYSKRRYWRRILFDDGFMYFSLIAFSKAINIIFIIDGKNYLRKYINTTPLLVLTSICTQKLLVNIKLFINNDDVVVNNGVGDSFRSFSFINEKGVDRLQEYKNQPSPGSFIDQFYLQGQGHSQQRQVQNQQQEQLQNQQQRQSYPQQLNLQINDQQDYNQQDEILIRIPSPTYSSFTSSTKVNSMPPSLPPVIVHKNTNSDIYEEEEVRYSYVEYDEKMLLSSLDKLNGKRRTTQDFGGALLEYFNSLTLSRCASPVTSTYPINRSSSNNLAPRDSEQINNFGINKISRLSNLNMNGFNNKERMSSQSRLSQGIRKSKQQSQPILVDPNDIYYFTYSYDNDNEIYLFPAIQIQSDQEEENMKEKSTTSNNYVRKSNESLTPPSIRHQSFAFTGKITPDNSDNNLADNKKIVRASDIESILSKEKNNDKQYGFI</sequence>
<keyword evidence="4" id="KW-1185">Reference proteome</keyword>
<feature type="region of interest" description="Disordered" evidence="1">
    <location>
        <begin position="338"/>
        <end position="358"/>
    </location>
</feature>
<feature type="compositionally biased region" description="Polar residues" evidence="1">
    <location>
        <begin position="582"/>
        <end position="599"/>
    </location>
</feature>
<reference evidence="3 4" key="1">
    <citation type="submission" date="2014-02" db="EMBL/GenBank/DDBJ databases">
        <title>Single nucleus genome sequencing reveals high similarity among nuclei of an endomycorrhizal fungus.</title>
        <authorList>
            <person name="Lin K."/>
            <person name="Geurts R."/>
            <person name="Zhang Z."/>
            <person name="Limpens E."/>
            <person name="Saunders D.G."/>
            <person name="Mu D."/>
            <person name="Pang E."/>
            <person name="Cao H."/>
            <person name="Cha H."/>
            <person name="Lin T."/>
            <person name="Zhou Q."/>
            <person name="Shang Y."/>
            <person name="Li Y."/>
            <person name="Ivanov S."/>
            <person name="Sharma T."/>
            <person name="Velzen R.V."/>
            <person name="Ruijter N.D."/>
            <person name="Aanen D.K."/>
            <person name="Win J."/>
            <person name="Kamoun S."/>
            <person name="Bisseling T."/>
            <person name="Huang S."/>
        </authorList>
    </citation>
    <scope>NUCLEOTIDE SEQUENCE [LARGE SCALE GENOMIC DNA]</scope>
    <source>
        <strain evidence="4">DAOM197198w</strain>
    </source>
</reference>
<feature type="region of interest" description="Disordered" evidence="1">
    <location>
        <begin position="513"/>
        <end position="538"/>
    </location>
</feature>
<feature type="transmembrane region" description="Helical" evidence="2">
    <location>
        <begin position="31"/>
        <end position="49"/>
    </location>
</feature>
<feature type="region of interest" description="Disordered" evidence="1">
    <location>
        <begin position="572"/>
        <end position="599"/>
    </location>
</feature>
<dbReference type="AlphaFoldDB" id="A0A015ID08"/>
<feature type="transmembrane region" description="Helical" evidence="2">
    <location>
        <begin position="99"/>
        <end position="120"/>
    </location>
</feature>
<feature type="compositionally biased region" description="Polar residues" evidence="1">
    <location>
        <begin position="513"/>
        <end position="527"/>
    </location>
</feature>
<evidence type="ECO:0000256" key="1">
    <source>
        <dbReference type="SAM" id="MobiDB-lite"/>
    </source>
</evidence>
<feature type="transmembrane region" description="Helical" evidence="2">
    <location>
        <begin position="182"/>
        <end position="207"/>
    </location>
</feature>
<dbReference type="Proteomes" id="UP000022910">
    <property type="component" value="Unassembled WGS sequence"/>
</dbReference>
<keyword evidence="2" id="KW-0472">Membrane</keyword>
<proteinExistence type="predicted"/>
<comment type="caution">
    <text evidence="3">The sequence shown here is derived from an EMBL/GenBank/DDBJ whole genome shotgun (WGS) entry which is preliminary data.</text>
</comment>